<organism evidence="1 2">
    <name type="scientific">Rhizobium lusitanum</name>
    <dbReference type="NCBI Taxonomy" id="293958"/>
    <lineage>
        <taxon>Bacteria</taxon>
        <taxon>Pseudomonadati</taxon>
        <taxon>Pseudomonadota</taxon>
        <taxon>Alphaproteobacteria</taxon>
        <taxon>Hyphomicrobiales</taxon>
        <taxon>Rhizobiaceae</taxon>
        <taxon>Rhizobium/Agrobacterium group</taxon>
        <taxon>Rhizobium</taxon>
    </lineage>
</organism>
<dbReference type="EMBL" id="FMAF01000007">
    <property type="protein sequence ID" value="SCB33319.1"/>
    <property type="molecule type" value="Genomic_DNA"/>
</dbReference>
<reference evidence="1 2" key="1">
    <citation type="submission" date="2016-08" db="EMBL/GenBank/DDBJ databases">
        <authorList>
            <person name="Seilhamer J.J."/>
        </authorList>
    </citation>
    <scope>NUCLEOTIDE SEQUENCE [LARGE SCALE GENOMIC DNA]</scope>
    <source>
        <strain evidence="1 2">P1-7</strain>
    </source>
</reference>
<protein>
    <submittedName>
        <fullName evidence="1">Uncharacterized protein</fullName>
    </submittedName>
</protein>
<evidence type="ECO:0000313" key="2">
    <source>
        <dbReference type="Proteomes" id="UP000199205"/>
    </source>
</evidence>
<sequence>MPHLIVIAKSSKFLNPAENSHAFDISIAAPHKISGTVSVGVNLGSNFSLTGSPASHRALIKWTYATKKDNFY</sequence>
<dbReference type="Proteomes" id="UP000199205">
    <property type="component" value="Unassembled WGS sequence"/>
</dbReference>
<accession>A0A1C3W028</accession>
<dbReference type="AlphaFoldDB" id="A0A1C3W028"/>
<dbReference type="RefSeq" id="WP_047555541.1">
    <property type="nucleotide sequence ID" value="NZ_FMAF01000007.1"/>
</dbReference>
<gene>
    <name evidence="1" type="ORF">GA0061101_107215</name>
</gene>
<name>A0A1C3W028_9HYPH</name>
<proteinExistence type="predicted"/>
<evidence type="ECO:0000313" key="1">
    <source>
        <dbReference type="EMBL" id="SCB33319.1"/>
    </source>
</evidence>